<dbReference type="Proteomes" id="UP000490939">
    <property type="component" value="Unassembled WGS sequence"/>
</dbReference>
<dbReference type="FunFam" id="1.10.510.10:FF:000579">
    <property type="entry name" value="Sensor histidine kinase/response regulator, putative"/>
    <property type="match status" value="1"/>
</dbReference>
<evidence type="ECO:0000256" key="10">
    <source>
        <dbReference type="ARBA" id="ARBA00022840"/>
    </source>
</evidence>
<dbReference type="FunFam" id="3.30.450.40:FF:000044">
    <property type="entry name" value="Putative sensor histidine kinase/response regulator"/>
    <property type="match status" value="1"/>
</dbReference>
<evidence type="ECO:0000313" key="20">
    <source>
        <dbReference type="Proteomes" id="UP000447873"/>
    </source>
</evidence>
<evidence type="ECO:0000256" key="3">
    <source>
        <dbReference type="ARBA" id="ARBA00012438"/>
    </source>
</evidence>
<keyword evidence="7" id="KW-0812">Transmembrane</keyword>
<dbReference type="GO" id="GO:0009927">
    <property type="term" value="F:histidine phosphotransfer kinase activity"/>
    <property type="evidence" value="ECO:0007669"/>
    <property type="project" value="TreeGrafter"/>
</dbReference>
<dbReference type="Pfam" id="PF02518">
    <property type="entry name" value="HATPase_c"/>
    <property type="match status" value="1"/>
</dbReference>
<dbReference type="SUPFAM" id="SSF55781">
    <property type="entry name" value="GAF domain-like"/>
    <property type="match status" value="1"/>
</dbReference>
<evidence type="ECO:0000256" key="9">
    <source>
        <dbReference type="ARBA" id="ARBA00022777"/>
    </source>
</evidence>
<dbReference type="EC" id="2.7.13.3" evidence="3"/>
<dbReference type="SUPFAM" id="SSF55874">
    <property type="entry name" value="ATPase domain of HSP90 chaperone/DNA topoisomerase II/histidine kinase"/>
    <property type="match status" value="1"/>
</dbReference>
<feature type="domain" description="Protein kinase" evidence="15">
    <location>
        <begin position="72"/>
        <end position="369"/>
    </location>
</feature>
<dbReference type="Pfam" id="PF13191">
    <property type="entry name" value="AAA_16"/>
    <property type="match status" value="1"/>
</dbReference>
<feature type="compositionally biased region" description="Basic and acidic residues" evidence="14">
    <location>
        <begin position="2282"/>
        <end position="2291"/>
    </location>
</feature>
<dbReference type="InterPro" id="IPR005467">
    <property type="entry name" value="His_kinase_dom"/>
</dbReference>
<dbReference type="GO" id="GO:0000155">
    <property type="term" value="F:phosphorelay sensor kinase activity"/>
    <property type="evidence" value="ECO:0007669"/>
    <property type="project" value="InterPro"/>
</dbReference>
<dbReference type="PANTHER" id="PTHR43047:SF46">
    <property type="entry name" value="HISTIDINE KINASE_RESPONSE REGULATOR, PUTATIVE (AFU_ORTHOLOGUE AFUA_3G12550)-RELATED"/>
    <property type="match status" value="1"/>
</dbReference>
<dbReference type="FunFam" id="3.40.50.2300:FF:000285">
    <property type="entry name" value="Putative sensor histidine kinase/response regulator"/>
    <property type="match status" value="1"/>
</dbReference>
<evidence type="ECO:0000256" key="14">
    <source>
        <dbReference type="SAM" id="MobiDB-lite"/>
    </source>
</evidence>
<organism evidence="18 20">
    <name type="scientific">Venturia inaequalis</name>
    <name type="common">Apple scab fungus</name>
    <dbReference type="NCBI Taxonomy" id="5025"/>
    <lineage>
        <taxon>Eukaryota</taxon>
        <taxon>Fungi</taxon>
        <taxon>Dikarya</taxon>
        <taxon>Ascomycota</taxon>
        <taxon>Pezizomycotina</taxon>
        <taxon>Dothideomycetes</taxon>
        <taxon>Pleosporomycetidae</taxon>
        <taxon>Venturiales</taxon>
        <taxon>Venturiaceae</taxon>
        <taxon>Venturia</taxon>
    </lineage>
</organism>
<dbReference type="SMART" id="SM00387">
    <property type="entry name" value="HATPase_c"/>
    <property type="match status" value="1"/>
</dbReference>
<dbReference type="Pfam" id="PF13185">
    <property type="entry name" value="GAF_2"/>
    <property type="match status" value="1"/>
</dbReference>
<evidence type="ECO:0000256" key="5">
    <source>
        <dbReference type="ARBA" id="ARBA00022553"/>
    </source>
</evidence>
<dbReference type="EMBL" id="WNWS01000328">
    <property type="protein sequence ID" value="KAE9970504.1"/>
    <property type="molecule type" value="Genomic_DNA"/>
</dbReference>
<dbReference type="InterPro" id="IPR011990">
    <property type="entry name" value="TPR-like_helical_dom_sf"/>
</dbReference>
<evidence type="ECO:0000256" key="8">
    <source>
        <dbReference type="ARBA" id="ARBA00022741"/>
    </source>
</evidence>
<dbReference type="InterPro" id="IPR001789">
    <property type="entry name" value="Sig_transdc_resp-reg_receiver"/>
</dbReference>
<dbReference type="EMBL" id="WNWR01000680">
    <property type="protein sequence ID" value="KAE9971345.1"/>
    <property type="molecule type" value="Genomic_DNA"/>
</dbReference>
<feature type="region of interest" description="Disordered" evidence="14">
    <location>
        <begin position="44"/>
        <end position="98"/>
    </location>
</feature>
<evidence type="ECO:0000259" key="15">
    <source>
        <dbReference type="PROSITE" id="PS50011"/>
    </source>
</evidence>
<evidence type="ECO:0000259" key="17">
    <source>
        <dbReference type="PROSITE" id="PS50110"/>
    </source>
</evidence>
<dbReference type="Gene3D" id="3.30.565.10">
    <property type="entry name" value="Histidine kinase-like ATPase, C-terminal domain"/>
    <property type="match status" value="1"/>
</dbReference>
<dbReference type="Gene3D" id="3.30.450.40">
    <property type="match status" value="1"/>
</dbReference>
<dbReference type="PROSITE" id="PS50110">
    <property type="entry name" value="RESPONSE_REGULATORY"/>
    <property type="match status" value="1"/>
</dbReference>
<dbReference type="FunFam" id="3.30.565.10:FF:000010">
    <property type="entry name" value="Sensor histidine kinase RcsC"/>
    <property type="match status" value="1"/>
</dbReference>
<accession>A0A8H3UKU1</accession>
<feature type="compositionally biased region" description="Polar residues" evidence="14">
    <location>
        <begin position="79"/>
        <end position="88"/>
    </location>
</feature>
<keyword evidence="8" id="KW-0547">Nucleotide-binding</keyword>
<feature type="region of interest" description="Disordered" evidence="14">
    <location>
        <begin position="452"/>
        <end position="478"/>
    </location>
</feature>
<reference evidence="18 20" key="1">
    <citation type="submission" date="2018-12" db="EMBL/GenBank/DDBJ databases">
        <title>Venturia inaequalis Genome Resource.</title>
        <authorList>
            <person name="Lichtner F.J."/>
        </authorList>
    </citation>
    <scope>NUCLEOTIDE SEQUENCE [LARGE SCALE GENOMIC DNA]</scope>
    <source>
        <strain evidence="18 20">120213</strain>
        <strain evidence="19 21">DMI_063113</strain>
    </source>
</reference>
<dbReference type="SUPFAM" id="SSF56112">
    <property type="entry name" value="Protein kinase-like (PK-like)"/>
    <property type="match status" value="1"/>
</dbReference>
<dbReference type="CDD" id="cd17546">
    <property type="entry name" value="REC_hyHK_CKI1_RcsC-like"/>
    <property type="match status" value="1"/>
</dbReference>
<dbReference type="SMART" id="SM00220">
    <property type="entry name" value="S_TKc"/>
    <property type="match status" value="1"/>
</dbReference>
<comment type="caution">
    <text evidence="18">The sequence shown here is derived from an EMBL/GenBank/DDBJ whole genome shotgun (WGS) entry which is preliminary data.</text>
</comment>
<keyword evidence="10" id="KW-0067">ATP-binding</keyword>
<dbReference type="PROSITE" id="PS50011">
    <property type="entry name" value="PROTEIN_KINASE_DOM"/>
    <property type="match status" value="1"/>
</dbReference>
<dbReference type="FunFam" id="1.10.287.130:FF:000003">
    <property type="entry name" value="Histidine kinase"/>
    <property type="match status" value="1"/>
</dbReference>
<feature type="region of interest" description="Disordered" evidence="14">
    <location>
        <begin position="646"/>
        <end position="675"/>
    </location>
</feature>
<evidence type="ECO:0000313" key="18">
    <source>
        <dbReference type="EMBL" id="KAE9970504.1"/>
    </source>
</evidence>
<dbReference type="InterPro" id="IPR036890">
    <property type="entry name" value="HATPase_C_sf"/>
</dbReference>
<keyword evidence="12" id="KW-0472">Membrane</keyword>
<comment type="subcellular location">
    <subcellularLocation>
        <location evidence="2">Cell membrane</location>
        <topology evidence="2">Multi-pass membrane protein</topology>
    </subcellularLocation>
</comment>
<comment type="catalytic activity">
    <reaction evidence="1">
        <text>ATP + protein L-histidine = ADP + protein N-phospho-L-histidine.</text>
        <dbReference type="EC" id="2.7.13.3"/>
    </reaction>
</comment>
<feature type="compositionally biased region" description="Basic and acidic residues" evidence="14">
    <location>
        <begin position="456"/>
        <end position="466"/>
    </location>
</feature>
<dbReference type="Gene3D" id="3.40.50.2300">
    <property type="match status" value="1"/>
</dbReference>
<dbReference type="GO" id="GO:0005886">
    <property type="term" value="C:plasma membrane"/>
    <property type="evidence" value="ECO:0007669"/>
    <property type="project" value="UniProtKB-SubCell"/>
</dbReference>
<dbReference type="InterPro" id="IPR041664">
    <property type="entry name" value="AAA_16"/>
</dbReference>
<dbReference type="SUPFAM" id="SSF47384">
    <property type="entry name" value="Homodimeric domain of signal transducing histidine kinase"/>
    <property type="match status" value="1"/>
</dbReference>
<feature type="domain" description="Response regulatory" evidence="17">
    <location>
        <begin position="2134"/>
        <end position="2257"/>
    </location>
</feature>
<keyword evidence="6" id="KW-0808">Transferase</keyword>
<dbReference type="Gene3D" id="1.10.510.10">
    <property type="entry name" value="Transferase(Phosphotransferase) domain 1"/>
    <property type="match status" value="1"/>
</dbReference>
<dbReference type="Pfam" id="PF00069">
    <property type="entry name" value="Pkinase"/>
    <property type="match status" value="1"/>
</dbReference>
<sequence>MESPGALLSRLREVQGYHWDENIEPFHSSYDNWHFYGTQYVPEDDFPSPATSEKQLSKPNTARGTASTNSRPALKAHKSNGSENNILNPPSPKGPKKAIRVVARVSTHILRLEREYTFSKLVSQTDPDSLHFVRPIELVRLSARNGHDAMVVSIFEAPGENYLRGMVEFGPNAYKGTTRNGTWDKEGLATKETRIPLQQFLDFAIGATEALEILHHGNGLVHGEIRGDAFHFNEATGTVKMLNFGSGARSFENGLTSAGWYSLSREVGIEHKLQFIAPEQTGRLPAEPDSRTDIFSLGILFWMMLTGELPREGDTPLIIMQNALSRRIVPVSTKRMDVPEILSQVIQKTTQRNIDERYNSTSGLKHDLKQIRSMLQNGDMAGLKAFKIGSKDVSAFFNLPSHMVGRTKEKQHLVKIIEEVAKRQQKLASGRVRLNNMSVSSSSEMDVLTLSGDDAASDRSSSRGSDRVTIANGVPPSVLHQHSLESNADSEPSSTDEFILNARHGLDLKSSSSMTSNQTDPTTQLLRNATKIRRKGRCEVVSLSGAAGLGKSCLVQSIQVAARSHGYFAAARFDQARKSPFEPVLRLMSSLFRQIFSESDVSTEFHQLIRDYVNPVWHVLHTYLDLPSWLLTSSHNGNGLQSTREQLAASTELHRESSPAVAPQPGNTSSSGTAADWLRTGGSMKTSRFANIFLGVLRVLASQKFICFAIEDLQFADNESLDLISKIISGKVPTLLIVSYRDVKTLPNSVKPLIATSIKLQVMPFTENETAEFVASTLHREKDYIVPLVAVIQEKTAGNPFFIREMLDTCYRKLCVYYSWRNSAWEFDLDRIFTEFESQSYGSQITNDFVAKRLDELTPATKAMLGWAALLGTSFSFSLVKRLLQGENVWPKAKGLPEIGLQDAVAGLQGALGAYLIMPCDNEDRFRFSHDRYLQSALSLPYNKAEMHYAIAKTLLGHWQQDAGTTTAKRIYVKANHICHAADLLRERERVRAPYRVILTQAAEHASDSGARSTAVFYWTHCLTLLQDSAWESGRPDVDYQETLTLHTRTAETFWYLGDFASAIETLDTVFLFAKSPIDMAPCWIIKSRVYAVQGNSQEAFEALKAGLAKLGLDLPDATYEACDTEFLQLSQRLDSMRQEDLLARPAVVSPELQAIGPVLVELVSAAFWSNSLLFYQISMIMITTHLAHGEYRQCGLGYLHLGSIAAGRFGMVEWGCNMADLAHRFFEKYQEDAYTIGRGETLRALFMGHLQTPMVNQLPVLEAAQDASLSAGDRILSLLNLGITAAFKLWASTDLTEVENFCTDAPVDFSGWHQDLRGGVFLLTIRQYTRAMQGKTDYSVASQIFDDEEFQSSHYANFIETTASNGKRPLTIFWSYYFVGLFRFGHINEAIRLGEQLSELSESLFCMRYFYSNMMYLCLCFCATMREEPNHPDKESMLQRIDVYLRKIRNATAVNDVNYIAWLSLLEAEVNDLNGKYGAAVTAYESALDHCELNGFTLDEGLVYELYADALIRRGAKRPAVQLLTECLASYRRIGAYGKAQHVAMKFEWIIKGSSSLNRAEVACQTTIVDTGNTSYKLEQNDERTTQALGLETSADRTQNWLKPRERRLTSIPNGEILSRGPQDQEIHEEFSAMGLDMIDLASILESSQLLSSELQVDKLMAKMVEIMVESTGSELAAIVTQGEETEWNLVATGTPEGVTSYPGAQGFESVGTQEPRQITTYILRFKETVFLHNILDDERFSSVSDAFRKSYPEGRSVIGLPILHGGELLGAIYIEGPPNSFTDRNLTVLRLLVNQISISLANALFLRKIEKVGAENAAMVVMQKGHMEKMAESEKRAKAAEVIAISNMKLKEEAAKAKALFLANVSHELRTPLNGVIGMSELLKSTPLTEKQEGFADSIRTCADTLLSVINDLLDFTKLEAGKMNISAIPMNLADTIREVVRALSFQNNEKGLQTLLALDDLDSQQLVLGDPLRLHQVFLNLLGNAYKFTSQGSVTVRADRQLDTKDVLEVILSVQDTGIGIPKEQRLKLFQPFSQVENTSSRTFGGTGLGLSICKALIEKMGGDIWLDSIAGSGTTVSFRVRFKKISHLEAKELLARERAAEMEAKFAPQVSSSTQPTLNDLSIIPREDLRIAIAEDNVINQKIAISFVQRLGFICEAFADGQKTIDALEKAVEEGNPFHLVLMDVQMPVLDGYDATRTIRKHPNPLIRNVLVIAMTASAIQGDREKCLDAGMNNYLAKPVRVQTLKTLLETYLSQAPKPIENLEKKGQQIVKQVLDDVHGGGKEKGNEAVQKNNSERKDEGKRGSMGPPTMKILERPTLQERDRASSERTVVPDDKE</sequence>
<dbReference type="SUPFAM" id="SSF52172">
    <property type="entry name" value="CheY-like"/>
    <property type="match status" value="1"/>
</dbReference>
<dbReference type="CDD" id="cd16922">
    <property type="entry name" value="HATPase_EvgS-ArcB-TorS-like"/>
    <property type="match status" value="1"/>
</dbReference>
<keyword evidence="21" id="KW-1185">Reference proteome</keyword>
<keyword evidence="9" id="KW-0418">Kinase</keyword>
<evidence type="ECO:0000256" key="4">
    <source>
        <dbReference type="ARBA" id="ARBA00022475"/>
    </source>
</evidence>
<dbReference type="InterPro" id="IPR003594">
    <property type="entry name" value="HATPase_dom"/>
</dbReference>
<evidence type="ECO:0000256" key="13">
    <source>
        <dbReference type="PROSITE-ProRule" id="PRU00169"/>
    </source>
</evidence>
<keyword evidence="11" id="KW-1133">Transmembrane helix</keyword>
<dbReference type="InterPro" id="IPR011006">
    <property type="entry name" value="CheY-like_superfamily"/>
</dbReference>
<feature type="compositionally biased region" description="Basic and acidic residues" evidence="14">
    <location>
        <begin position="2298"/>
        <end position="2307"/>
    </location>
</feature>
<evidence type="ECO:0000256" key="1">
    <source>
        <dbReference type="ARBA" id="ARBA00000085"/>
    </source>
</evidence>
<dbReference type="PRINTS" id="PR00344">
    <property type="entry name" value="BCTRLSENSOR"/>
</dbReference>
<dbReference type="SMART" id="SM00388">
    <property type="entry name" value="HisKA"/>
    <property type="match status" value="1"/>
</dbReference>
<gene>
    <name evidence="19" type="ORF">EG327_009915</name>
    <name evidence="18" type="ORF">EG328_006196</name>
</gene>
<dbReference type="Gene3D" id="1.10.287.130">
    <property type="match status" value="1"/>
</dbReference>
<dbReference type="SMART" id="SM00448">
    <property type="entry name" value="REC"/>
    <property type="match status" value="1"/>
</dbReference>
<feature type="compositionally biased region" description="Polar residues" evidence="14">
    <location>
        <begin position="49"/>
        <end position="71"/>
    </location>
</feature>
<name>A0A8H3UKU1_VENIN</name>
<dbReference type="Pfam" id="PF00512">
    <property type="entry name" value="HisKA"/>
    <property type="match status" value="1"/>
</dbReference>
<keyword evidence="5 13" id="KW-0597">Phosphoprotein</keyword>
<feature type="domain" description="Histidine kinase" evidence="16">
    <location>
        <begin position="1866"/>
        <end position="2088"/>
    </location>
</feature>
<dbReference type="SUPFAM" id="SSF48452">
    <property type="entry name" value="TPR-like"/>
    <property type="match status" value="1"/>
</dbReference>
<dbReference type="SMART" id="SM00065">
    <property type="entry name" value="GAF"/>
    <property type="match status" value="1"/>
</dbReference>
<dbReference type="InterPro" id="IPR003661">
    <property type="entry name" value="HisK_dim/P_dom"/>
</dbReference>
<dbReference type="InterPro" id="IPR003018">
    <property type="entry name" value="GAF"/>
</dbReference>
<feature type="region of interest" description="Disordered" evidence="14">
    <location>
        <begin position="2282"/>
        <end position="2341"/>
    </location>
</feature>
<evidence type="ECO:0000256" key="6">
    <source>
        <dbReference type="ARBA" id="ARBA00022679"/>
    </source>
</evidence>
<dbReference type="Proteomes" id="UP000447873">
    <property type="component" value="Unassembled WGS sequence"/>
</dbReference>
<evidence type="ECO:0000313" key="19">
    <source>
        <dbReference type="EMBL" id="KAE9971345.1"/>
    </source>
</evidence>
<evidence type="ECO:0000259" key="16">
    <source>
        <dbReference type="PROSITE" id="PS50109"/>
    </source>
</evidence>
<evidence type="ECO:0000313" key="21">
    <source>
        <dbReference type="Proteomes" id="UP000490939"/>
    </source>
</evidence>
<dbReference type="InterPro" id="IPR029016">
    <property type="entry name" value="GAF-like_dom_sf"/>
</dbReference>
<dbReference type="Pfam" id="PF00072">
    <property type="entry name" value="Response_reg"/>
    <property type="match status" value="1"/>
</dbReference>
<dbReference type="InterPro" id="IPR011009">
    <property type="entry name" value="Kinase-like_dom_sf"/>
</dbReference>
<protein>
    <recommendedName>
        <fullName evidence="3">histidine kinase</fullName>
        <ecNumber evidence="3">2.7.13.3</ecNumber>
    </recommendedName>
</protein>
<dbReference type="CDD" id="cd00082">
    <property type="entry name" value="HisKA"/>
    <property type="match status" value="1"/>
</dbReference>
<dbReference type="InterPro" id="IPR004358">
    <property type="entry name" value="Sig_transdc_His_kin-like_C"/>
</dbReference>
<evidence type="ECO:0000256" key="7">
    <source>
        <dbReference type="ARBA" id="ARBA00022692"/>
    </source>
</evidence>
<evidence type="ECO:0000256" key="11">
    <source>
        <dbReference type="ARBA" id="ARBA00022989"/>
    </source>
</evidence>
<dbReference type="InterPro" id="IPR000719">
    <property type="entry name" value="Prot_kinase_dom"/>
</dbReference>
<proteinExistence type="predicted"/>
<dbReference type="PANTHER" id="PTHR43047">
    <property type="entry name" value="TWO-COMPONENT HISTIDINE PROTEIN KINASE"/>
    <property type="match status" value="1"/>
</dbReference>
<keyword evidence="4" id="KW-1003">Cell membrane</keyword>
<dbReference type="InterPro" id="IPR036097">
    <property type="entry name" value="HisK_dim/P_sf"/>
</dbReference>
<feature type="modified residue" description="4-aspartylphosphate" evidence="13">
    <location>
        <position position="2188"/>
    </location>
</feature>
<dbReference type="PROSITE" id="PS50109">
    <property type="entry name" value="HIS_KIN"/>
    <property type="match status" value="1"/>
</dbReference>
<feature type="compositionally biased region" description="Basic and acidic residues" evidence="14">
    <location>
        <begin position="2317"/>
        <end position="2341"/>
    </location>
</feature>
<dbReference type="GO" id="GO:0005524">
    <property type="term" value="F:ATP binding"/>
    <property type="evidence" value="ECO:0007669"/>
    <property type="project" value="UniProtKB-KW"/>
</dbReference>
<evidence type="ECO:0000256" key="12">
    <source>
        <dbReference type="ARBA" id="ARBA00023136"/>
    </source>
</evidence>
<evidence type="ECO:0000256" key="2">
    <source>
        <dbReference type="ARBA" id="ARBA00004651"/>
    </source>
</evidence>